<dbReference type="PROSITE" id="PS00533">
    <property type="entry name" value="PORPHOBILINOGEN_DEAM"/>
    <property type="match status" value="1"/>
</dbReference>
<gene>
    <name evidence="8 11" type="primary">hemC</name>
    <name evidence="11" type="ORF">HY912_08360</name>
</gene>
<comment type="function">
    <text evidence="1 8">Tetrapolymerization of the monopyrrole PBG into the hydroxymethylbilane pre-uroporphyrinogen in several discrete steps.</text>
</comment>
<evidence type="ECO:0000313" key="11">
    <source>
        <dbReference type="EMBL" id="MBI5249492.1"/>
    </source>
</evidence>
<evidence type="ECO:0000259" key="9">
    <source>
        <dbReference type="Pfam" id="PF01379"/>
    </source>
</evidence>
<dbReference type="FunFam" id="3.40.190.10:FF:000005">
    <property type="entry name" value="Porphobilinogen deaminase"/>
    <property type="match status" value="1"/>
</dbReference>
<dbReference type="CDD" id="cd13646">
    <property type="entry name" value="PBP2_EcHMBS_like"/>
    <property type="match status" value="1"/>
</dbReference>
<evidence type="ECO:0000256" key="6">
    <source>
        <dbReference type="ARBA" id="ARBA00023244"/>
    </source>
</evidence>
<comment type="catalytic activity">
    <reaction evidence="7 8">
        <text>4 porphobilinogen + H2O = hydroxymethylbilane + 4 NH4(+)</text>
        <dbReference type="Rhea" id="RHEA:13185"/>
        <dbReference type="ChEBI" id="CHEBI:15377"/>
        <dbReference type="ChEBI" id="CHEBI:28938"/>
        <dbReference type="ChEBI" id="CHEBI:57845"/>
        <dbReference type="ChEBI" id="CHEBI:58126"/>
        <dbReference type="EC" id="2.5.1.61"/>
    </reaction>
</comment>
<proteinExistence type="inferred from homology"/>
<dbReference type="InterPro" id="IPR000860">
    <property type="entry name" value="HemC"/>
</dbReference>
<evidence type="ECO:0000313" key="12">
    <source>
        <dbReference type="Proteomes" id="UP000807825"/>
    </source>
</evidence>
<dbReference type="PRINTS" id="PR00151">
    <property type="entry name" value="PORPHBDMNASE"/>
</dbReference>
<dbReference type="InterPro" id="IPR022419">
    <property type="entry name" value="Porphobilin_deaminase_cofac_BS"/>
</dbReference>
<dbReference type="PIRSF" id="PIRSF001438">
    <property type="entry name" value="4pyrrol_synth_OHMeBilane_synth"/>
    <property type="match status" value="1"/>
</dbReference>
<dbReference type="HAMAP" id="MF_00260">
    <property type="entry name" value="Porphobil_deam"/>
    <property type="match status" value="1"/>
</dbReference>
<evidence type="ECO:0000256" key="5">
    <source>
        <dbReference type="ARBA" id="ARBA00022679"/>
    </source>
</evidence>
<feature type="domain" description="Porphobilinogen deaminase C-terminal" evidence="10">
    <location>
        <begin position="224"/>
        <end position="291"/>
    </location>
</feature>
<keyword evidence="6 8" id="KW-0627">Porphyrin biosynthesis</keyword>
<dbReference type="SUPFAM" id="SSF53850">
    <property type="entry name" value="Periplasmic binding protein-like II"/>
    <property type="match status" value="1"/>
</dbReference>
<dbReference type="SUPFAM" id="SSF54782">
    <property type="entry name" value="Porphobilinogen deaminase (hydroxymethylbilane synthase), C-terminal domain"/>
    <property type="match status" value="1"/>
</dbReference>
<dbReference type="EC" id="2.5.1.61" evidence="8"/>
<dbReference type="GO" id="GO:0004418">
    <property type="term" value="F:hydroxymethylbilane synthase activity"/>
    <property type="evidence" value="ECO:0007669"/>
    <property type="project" value="UniProtKB-UniRule"/>
</dbReference>
<dbReference type="EMBL" id="JACRDE010000227">
    <property type="protein sequence ID" value="MBI5249492.1"/>
    <property type="molecule type" value="Genomic_DNA"/>
</dbReference>
<comment type="pathway">
    <text evidence="2">Porphyrin-containing compound metabolism; protoporphyrin-IX biosynthesis; coproporphyrinogen-III from 5-aminolevulinate: step 2/4.</text>
</comment>
<name>A0A9D6Z3D2_9BACT</name>
<evidence type="ECO:0000256" key="7">
    <source>
        <dbReference type="ARBA" id="ARBA00048169"/>
    </source>
</evidence>
<dbReference type="Pfam" id="PF01379">
    <property type="entry name" value="Porphobil_deam"/>
    <property type="match status" value="1"/>
</dbReference>
<dbReference type="GO" id="GO:0005737">
    <property type="term" value="C:cytoplasm"/>
    <property type="evidence" value="ECO:0007669"/>
    <property type="project" value="UniProtKB-UniRule"/>
</dbReference>
<evidence type="ECO:0000256" key="4">
    <source>
        <dbReference type="ARBA" id="ARBA00011245"/>
    </source>
</evidence>
<dbReference type="InterPro" id="IPR022417">
    <property type="entry name" value="Porphobilin_deaminase_N"/>
</dbReference>
<dbReference type="PANTHER" id="PTHR11557:SF0">
    <property type="entry name" value="PORPHOBILINOGEN DEAMINASE"/>
    <property type="match status" value="1"/>
</dbReference>
<dbReference type="GO" id="GO:0006782">
    <property type="term" value="P:protoporphyrinogen IX biosynthetic process"/>
    <property type="evidence" value="ECO:0007669"/>
    <property type="project" value="UniProtKB-UniRule"/>
</dbReference>
<dbReference type="Gene3D" id="3.40.190.10">
    <property type="entry name" value="Periplasmic binding protein-like II"/>
    <property type="match status" value="2"/>
</dbReference>
<comment type="cofactor">
    <cofactor evidence="8">
        <name>dipyrromethane</name>
        <dbReference type="ChEBI" id="CHEBI:60342"/>
    </cofactor>
    <text evidence="8">Binds 1 dipyrromethane group covalently.</text>
</comment>
<dbReference type="FunFam" id="3.40.190.10:FF:000004">
    <property type="entry name" value="Porphobilinogen deaminase"/>
    <property type="match status" value="1"/>
</dbReference>
<feature type="modified residue" description="S-(dipyrrolylmethanemethyl)cysteine" evidence="8">
    <location>
        <position position="240"/>
    </location>
</feature>
<accession>A0A9D6Z3D2</accession>
<evidence type="ECO:0000256" key="8">
    <source>
        <dbReference type="HAMAP-Rule" id="MF_00260"/>
    </source>
</evidence>
<sequence>MTKLRIGTRGSALALWQARHVASIIEARDPEMKVELEIIKTQGDKILDAPLAKIGGKGLFTKEIEDALLEGKVDLAVHSMKDVPTDIPDGLRISAIMKREDPRDVFISGDGLRLEQLLPGSRIGTSSLRRKAFLLNRFPDLEIISIRGNVDTRLRKIESENLAGVMLAAAGILRMGYADRITSFMEPDLVIPAIGQGALAIETRVGDRLLDSVVEPLNHPDTELCVRIERAFLQRLGGGCQVPMAAHCVRNGKDVDVTAAVVHPDGNPMIRETFHGPAENSGIGSRLADVLIGRGADSILKSVLSDDWEPGPAMDII</sequence>
<comment type="subunit">
    <text evidence="4 8">Monomer.</text>
</comment>
<dbReference type="InterPro" id="IPR036803">
    <property type="entry name" value="Porphobilinogen_deaminase_C_sf"/>
</dbReference>
<keyword evidence="5 8" id="KW-0808">Transferase</keyword>
<evidence type="ECO:0000256" key="2">
    <source>
        <dbReference type="ARBA" id="ARBA00004735"/>
    </source>
</evidence>
<dbReference type="InterPro" id="IPR022418">
    <property type="entry name" value="Porphobilinogen_deaminase_C"/>
</dbReference>
<dbReference type="Pfam" id="PF03900">
    <property type="entry name" value="Porphobil_deamC"/>
    <property type="match status" value="1"/>
</dbReference>
<protein>
    <recommendedName>
        <fullName evidence="8">Porphobilinogen deaminase</fullName>
        <shortName evidence="8">PBG</shortName>
        <ecNumber evidence="8">2.5.1.61</ecNumber>
    </recommendedName>
    <alternativeName>
        <fullName evidence="8">Hydroxymethylbilane synthase</fullName>
        <shortName evidence="8">HMBS</shortName>
    </alternativeName>
    <alternativeName>
        <fullName evidence="8">Pre-uroporphyrinogen synthase</fullName>
    </alternativeName>
</protein>
<organism evidence="11 12">
    <name type="scientific">Desulfomonile tiedjei</name>
    <dbReference type="NCBI Taxonomy" id="2358"/>
    <lineage>
        <taxon>Bacteria</taxon>
        <taxon>Pseudomonadati</taxon>
        <taxon>Thermodesulfobacteriota</taxon>
        <taxon>Desulfomonilia</taxon>
        <taxon>Desulfomonilales</taxon>
        <taxon>Desulfomonilaceae</taxon>
        <taxon>Desulfomonile</taxon>
    </lineage>
</organism>
<comment type="caution">
    <text evidence="11">The sequence shown here is derived from an EMBL/GenBank/DDBJ whole genome shotgun (WGS) entry which is preliminary data.</text>
</comment>
<comment type="miscellaneous">
    <text evidence="8">The porphobilinogen subunits are added to the dipyrromethane group.</text>
</comment>
<dbReference type="AlphaFoldDB" id="A0A9D6Z3D2"/>
<feature type="domain" description="Porphobilinogen deaminase N-terminal" evidence="9">
    <location>
        <begin position="4"/>
        <end position="209"/>
    </location>
</feature>
<evidence type="ECO:0000259" key="10">
    <source>
        <dbReference type="Pfam" id="PF03900"/>
    </source>
</evidence>
<evidence type="ECO:0000256" key="3">
    <source>
        <dbReference type="ARBA" id="ARBA00005638"/>
    </source>
</evidence>
<dbReference type="Proteomes" id="UP000807825">
    <property type="component" value="Unassembled WGS sequence"/>
</dbReference>
<dbReference type="Gene3D" id="3.30.160.40">
    <property type="entry name" value="Porphobilinogen deaminase, C-terminal domain"/>
    <property type="match status" value="1"/>
</dbReference>
<comment type="similarity">
    <text evidence="3 8">Belongs to the HMBS family.</text>
</comment>
<reference evidence="11" key="1">
    <citation type="submission" date="2020-07" db="EMBL/GenBank/DDBJ databases">
        <title>Huge and variable diversity of episymbiotic CPR bacteria and DPANN archaea in groundwater ecosystems.</title>
        <authorList>
            <person name="He C.Y."/>
            <person name="Keren R."/>
            <person name="Whittaker M."/>
            <person name="Farag I.F."/>
            <person name="Doudna J."/>
            <person name="Cate J.H.D."/>
            <person name="Banfield J.F."/>
        </authorList>
    </citation>
    <scope>NUCLEOTIDE SEQUENCE</scope>
    <source>
        <strain evidence="11">NC_groundwater_1664_Pr3_B-0.1um_52_9</strain>
    </source>
</reference>
<evidence type="ECO:0000256" key="1">
    <source>
        <dbReference type="ARBA" id="ARBA00002869"/>
    </source>
</evidence>
<dbReference type="NCBIfam" id="TIGR00212">
    <property type="entry name" value="hemC"/>
    <property type="match status" value="1"/>
</dbReference>
<dbReference type="PANTHER" id="PTHR11557">
    <property type="entry name" value="PORPHOBILINOGEN DEAMINASE"/>
    <property type="match status" value="1"/>
</dbReference>